<feature type="domain" description="O-methyltransferase C-terminal" evidence="5">
    <location>
        <begin position="158"/>
        <end position="266"/>
    </location>
</feature>
<evidence type="ECO:0000256" key="2">
    <source>
        <dbReference type="ARBA" id="ARBA00022679"/>
    </source>
</evidence>
<dbReference type="SUPFAM" id="SSF53335">
    <property type="entry name" value="S-adenosyl-L-methionine-dependent methyltransferases"/>
    <property type="match status" value="1"/>
</dbReference>
<evidence type="ECO:0000256" key="1">
    <source>
        <dbReference type="ARBA" id="ARBA00022603"/>
    </source>
</evidence>
<dbReference type="InterPro" id="IPR029063">
    <property type="entry name" value="SAM-dependent_MTases_sf"/>
</dbReference>
<proteinExistence type="predicted"/>
<dbReference type="Pfam" id="PF00891">
    <property type="entry name" value="Methyltransf_2"/>
    <property type="match status" value="1"/>
</dbReference>
<dbReference type="Proteomes" id="UP000800036">
    <property type="component" value="Unassembled WGS sequence"/>
</dbReference>
<dbReference type="InterPro" id="IPR016461">
    <property type="entry name" value="COMT-like"/>
</dbReference>
<dbReference type="InterPro" id="IPR036388">
    <property type="entry name" value="WH-like_DNA-bd_sf"/>
</dbReference>
<dbReference type="GO" id="GO:0008171">
    <property type="term" value="F:O-methyltransferase activity"/>
    <property type="evidence" value="ECO:0007669"/>
    <property type="project" value="InterPro"/>
</dbReference>
<reference evidence="6" key="1">
    <citation type="journal article" date="2020" name="Stud. Mycol.">
        <title>101 Dothideomycetes genomes: a test case for predicting lifestyles and emergence of pathogens.</title>
        <authorList>
            <person name="Haridas S."/>
            <person name="Albert R."/>
            <person name="Binder M."/>
            <person name="Bloem J."/>
            <person name="Labutti K."/>
            <person name="Salamov A."/>
            <person name="Andreopoulos B."/>
            <person name="Baker S."/>
            <person name="Barry K."/>
            <person name="Bills G."/>
            <person name="Bluhm B."/>
            <person name="Cannon C."/>
            <person name="Castanera R."/>
            <person name="Culley D."/>
            <person name="Daum C."/>
            <person name="Ezra D."/>
            <person name="Gonzalez J."/>
            <person name="Henrissat B."/>
            <person name="Kuo A."/>
            <person name="Liang C."/>
            <person name="Lipzen A."/>
            <person name="Lutzoni F."/>
            <person name="Magnuson J."/>
            <person name="Mondo S."/>
            <person name="Nolan M."/>
            <person name="Ohm R."/>
            <person name="Pangilinan J."/>
            <person name="Park H.-J."/>
            <person name="Ramirez L."/>
            <person name="Alfaro M."/>
            <person name="Sun H."/>
            <person name="Tritt A."/>
            <person name="Yoshinaga Y."/>
            <person name="Zwiers L.-H."/>
            <person name="Turgeon B."/>
            <person name="Goodwin S."/>
            <person name="Spatafora J."/>
            <person name="Crous P."/>
            <person name="Grigoriev I."/>
        </authorList>
    </citation>
    <scope>NUCLEOTIDE SEQUENCE</scope>
    <source>
        <strain evidence="6">CBS 107.79</strain>
    </source>
</reference>
<organism evidence="6 7">
    <name type="scientific">Bimuria novae-zelandiae CBS 107.79</name>
    <dbReference type="NCBI Taxonomy" id="1447943"/>
    <lineage>
        <taxon>Eukaryota</taxon>
        <taxon>Fungi</taxon>
        <taxon>Dikarya</taxon>
        <taxon>Ascomycota</taxon>
        <taxon>Pezizomycotina</taxon>
        <taxon>Dothideomycetes</taxon>
        <taxon>Pleosporomycetidae</taxon>
        <taxon>Pleosporales</taxon>
        <taxon>Massarineae</taxon>
        <taxon>Didymosphaeriaceae</taxon>
        <taxon>Bimuria</taxon>
    </lineage>
</organism>
<keyword evidence="2 6" id="KW-0808">Transferase</keyword>
<name>A0A6A5UWZ6_9PLEO</name>
<evidence type="ECO:0000313" key="6">
    <source>
        <dbReference type="EMBL" id="KAF1968302.1"/>
    </source>
</evidence>
<dbReference type="PROSITE" id="PS51683">
    <property type="entry name" value="SAM_OMT_II"/>
    <property type="match status" value="1"/>
</dbReference>
<keyword evidence="7" id="KW-1185">Reference proteome</keyword>
<evidence type="ECO:0000256" key="4">
    <source>
        <dbReference type="PIRSR" id="PIRSR005739-1"/>
    </source>
</evidence>
<keyword evidence="1 6" id="KW-0489">Methyltransferase</keyword>
<sequence>MSRLTPIQLLDELEAISRSPPTNFLENVELRAKLYIAAKKASAALERPTVVVVRLLLSQPVEDNFAPKTLDQLLATTGVDRDLLKRILRALTAFGAIKEVDQEKFPLRLQYQMLGNASFGHAVVNCIIREKPTAGLGFGTLMSTWGEVHALLQHLYPVAEKMIDEFDRSISTVMFVDVGGGHGSKAVALKTAFSHLPGRIIVPDLAMSIDQAPKAEGREFQVHDFFTDQPVKNAKIYYTRQCLHNWPDDLSIKILQHLAQAMKPEYSRILAHDQMSRNLEPGSRCRSKISTRWPCVA</sequence>
<accession>A0A6A5UWZ6</accession>
<dbReference type="InterPro" id="IPR001077">
    <property type="entry name" value="COMT_C"/>
</dbReference>
<dbReference type="GO" id="GO:0032259">
    <property type="term" value="P:methylation"/>
    <property type="evidence" value="ECO:0007669"/>
    <property type="project" value="UniProtKB-KW"/>
</dbReference>
<evidence type="ECO:0000259" key="5">
    <source>
        <dbReference type="Pfam" id="PF00891"/>
    </source>
</evidence>
<evidence type="ECO:0000313" key="7">
    <source>
        <dbReference type="Proteomes" id="UP000800036"/>
    </source>
</evidence>
<dbReference type="PANTHER" id="PTHR43712">
    <property type="entry name" value="PUTATIVE (AFU_ORTHOLOGUE AFUA_4G14580)-RELATED"/>
    <property type="match status" value="1"/>
</dbReference>
<dbReference type="PANTHER" id="PTHR43712:SF17">
    <property type="entry name" value="O-METHYLTRANSFERASE"/>
    <property type="match status" value="1"/>
</dbReference>
<gene>
    <name evidence="6" type="ORF">BU23DRAFT_656072</name>
</gene>
<dbReference type="AlphaFoldDB" id="A0A6A5UWZ6"/>
<dbReference type="OrthoDB" id="2410195at2759"/>
<keyword evidence="3" id="KW-0949">S-adenosyl-L-methionine</keyword>
<feature type="active site" description="Proton acceptor" evidence="4">
    <location>
        <position position="244"/>
    </location>
</feature>
<dbReference type="Gene3D" id="3.40.50.150">
    <property type="entry name" value="Vaccinia Virus protein VP39"/>
    <property type="match status" value="1"/>
</dbReference>
<protein>
    <submittedName>
        <fullName evidence="6">S-adenosyl-L-methionine-dependent methyltransferase</fullName>
    </submittedName>
</protein>
<evidence type="ECO:0000256" key="3">
    <source>
        <dbReference type="ARBA" id="ARBA00022691"/>
    </source>
</evidence>
<dbReference type="Gene3D" id="1.10.10.10">
    <property type="entry name" value="Winged helix-like DNA-binding domain superfamily/Winged helix DNA-binding domain"/>
    <property type="match status" value="1"/>
</dbReference>
<dbReference type="EMBL" id="ML976721">
    <property type="protein sequence ID" value="KAF1968302.1"/>
    <property type="molecule type" value="Genomic_DNA"/>
</dbReference>